<evidence type="ECO:0000313" key="2">
    <source>
        <dbReference type="EMBL" id="GMA20344.1"/>
    </source>
</evidence>
<proteinExistence type="predicted"/>
<gene>
    <name evidence="2" type="ORF">GCM10025862_23650</name>
</gene>
<accession>A0ABQ6HS50</accession>
<dbReference type="Pfam" id="PF07676">
    <property type="entry name" value="PD40"/>
    <property type="match status" value="1"/>
</dbReference>
<dbReference type="InterPro" id="IPR028994">
    <property type="entry name" value="Integrin_alpha_N"/>
</dbReference>
<evidence type="ECO:0008006" key="4">
    <source>
        <dbReference type="Google" id="ProtNLM"/>
    </source>
</evidence>
<reference evidence="3" key="1">
    <citation type="journal article" date="2019" name="Int. J. Syst. Evol. Microbiol.">
        <title>The Global Catalogue of Microorganisms (GCM) 10K type strain sequencing project: providing services to taxonomists for standard genome sequencing and annotation.</title>
        <authorList>
            <consortium name="The Broad Institute Genomics Platform"/>
            <consortium name="The Broad Institute Genome Sequencing Center for Infectious Disease"/>
            <person name="Wu L."/>
            <person name="Ma J."/>
        </authorList>
    </citation>
    <scope>NUCLEOTIDE SEQUENCE [LARGE SCALE GENOMIC DNA]</scope>
    <source>
        <strain evidence="3">NBRC 105830</strain>
    </source>
</reference>
<organism evidence="2 3">
    <name type="scientific">Arsenicicoccus piscis</name>
    <dbReference type="NCBI Taxonomy" id="673954"/>
    <lineage>
        <taxon>Bacteria</taxon>
        <taxon>Bacillati</taxon>
        <taxon>Actinomycetota</taxon>
        <taxon>Actinomycetes</taxon>
        <taxon>Micrococcales</taxon>
        <taxon>Intrasporangiaceae</taxon>
        <taxon>Arsenicicoccus</taxon>
    </lineage>
</organism>
<dbReference type="InterPro" id="IPR011042">
    <property type="entry name" value="6-blade_b-propeller_TolB-like"/>
</dbReference>
<dbReference type="Gene3D" id="2.120.10.30">
    <property type="entry name" value="TolB, C-terminal domain"/>
    <property type="match status" value="1"/>
</dbReference>
<dbReference type="EMBL" id="BSUJ01000001">
    <property type="protein sequence ID" value="GMA20344.1"/>
    <property type="molecule type" value="Genomic_DNA"/>
</dbReference>
<dbReference type="PANTHER" id="PTHR44103">
    <property type="entry name" value="PROPROTEIN CONVERTASE P"/>
    <property type="match status" value="1"/>
</dbReference>
<sequence length="499" mass="51536">MAYSRLNAAGTWEVVAQRADGLGGQSVWATSARDNVTPSWSADGRYLAWSSVAHTADGPAKATSGTITVYDRFARTTRSVTPSTFLQGAVYGGDSSILIGSRTDGSGIAIVNTTTGATTTLANTAGGRDAAQSPDGTVLFVVNKADGTTDVKRRLANGSVVTVFTTAANTTARYPKQALDGSLWYLSTTDSTPADTTDPVDVGVSVRYQGTSYATNIGFAHDSATSVPTGFAIRQQPTKSAADYTGDGAGDLLARNSAGALLVYPNVLNVNKPTGTPKQIGSGWGGFNAIIAAGDWTGDGQSDILARDAAGDLLLYAVKGGAVRPGQVIGRGWGGFTITAVGDWDGDTNADLVARDTAGTLWLYRGSGTGGVYGSAFLPRVQIGAGWTMHDMIVGVGDADYDNRPDIVARNASSGALVLYGGGGVAAAQWGQIKTVASQSFKGFTQIQGTERFTGNPTSLFLLGTDGAMWDGWFIGDGVYDLQNMAQFNQGGGPFTWAG</sequence>
<evidence type="ECO:0000256" key="1">
    <source>
        <dbReference type="ARBA" id="ARBA00022729"/>
    </source>
</evidence>
<dbReference type="InterPro" id="IPR013517">
    <property type="entry name" value="FG-GAP"/>
</dbReference>
<dbReference type="InterPro" id="IPR011659">
    <property type="entry name" value="WD40"/>
</dbReference>
<comment type="caution">
    <text evidence="2">The sequence shown here is derived from an EMBL/GenBank/DDBJ whole genome shotgun (WGS) entry which is preliminary data.</text>
</comment>
<dbReference type="Pfam" id="PF13517">
    <property type="entry name" value="FG-GAP_3"/>
    <property type="match status" value="1"/>
</dbReference>
<name>A0ABQ6HS50_9MICO</name>
<dbReference type="Proteomes" id="UP001157109">
    <property type="component" value="Unassembled WGS sequence"/>
</dbReference>
<dbReference type="PANTHER" id="PTHR44103:SF1">
    <property type="entry name" value="PROPROTEIN CONVERTASE P"/>
    <property type="match status" value="1"/>
</dbReference>
<keyword evidence="1" id="KW-0732">Signal</keyword>
<keyword evidence="3" id="KW-1185">Reference proteome</keyword>
<protein>
    <recommendedName>
        <fullName evidence="4">VCBS repeat-containing protein</fullName>
    </recommendedName>
</protein>
<dbReference type="SUPFAM" id="SSF69318">
    <property type="entry name" value="Integrin alpha N-terminal domain"/>
    <property type="match status" value="1"/>
</dbReference>
<dbReference type="RefSeq" id="WP_284284602.1">
    <property type="nucleotide sequence ID" value="NZ_BSUJ01000001.1"/>
</dbReference>
<evidence type="ECO:0000313" key="3">
    <source>
        <dbReference type="Proteomes" id="UP001157109"/>
    </source>
</evidence>